<keyword evidence="4" id="KW-1185">Reference proteome</keyword>
<gene>
    <name evidence="3" type="ORF">A1359_09565</name>
</gene>
<feature type="transmembrane region" description="Helical" evidence="2">
    <location>
        <begin position="226"/>
        <end position="245"/>
    </location>
</feature>
<feature type="region of interest" description="Disordered" evidence="1">
    <location>
        <begin position="176"/>
        <end position="210"/>
    </location>
</feature>
<accession>A0A177NCL8</accession>
<name>A0A177NCL8_9GAMM</name>
<dbReference type="AlphaFoldDB" id="A0A177NCL8"/>
<dbReference type="InterPro" id="IPR021676">
    <property type="entry name" value="DUF3262"/>
</dbReference>
<proteinExistence type="predicted"/>
<dbReference type="Proteomes" id="UP000078476">
    <property type="component" value="Unassembled WGS sequence"/>
</dbReference>
<evidence type="ECO:0008006" key="5">
    <source>
        <dbReference type="Google" id="ProtNLM"/>
    </source>
</evidence>
<evidence type="ECO:0000313" key="4">
    <source>
        <dbReference type="Proteomes" id="UP000078476"/>
    </source>
</evidence>
<reference evidence="3 4" key="1">
    <citation type="submission" date="2016-03" db="EMBL/GenBank/DDBJ databases">
        <authorList>
            <person name="Ploux O."/>
        </authorList>
    </citation>
    <scope>NUCLEOTIDE SEQUENCE [LARGE SCALE GENOMIC DNA]</scope>
    <source>
        <strain evidence="3 4">R-45370</strain>
    </source>
</reference>
<evidence type="ECO:0000313" key="3">
    <source>
        <dbReference type="EMBL" id="OAI15645.1"/>
    </source>
</evidence>
<dbReference type="STRING" id="980561.A1359_09565"/>
<keyword evidence="2" id="KW-1133">Transmembrane helix</keyword>
<sequence>MWAASEYSDYLAALSAKESSNNPNSMNQYGFLGRYQMGESALIDAGYYQKDMTPDTNDWQGVWTGKNGIDSKADFLANAAGQTQAISDYNGKQWATIQTLGLDNYLGQTVGGILMTESGLLAGAHLVGVGGLKKYLQSNGMVVPSDANNTAITQYIAAFSGYNMAAITGNTTSASNGGQAGSGGASGNVPNGNQNPISGSSQPQQSPSAAFASGAGGVSYQDIKTAIHSIIAILLFLWTAFVAWGQFKLWSDNGISIMGMQTNIFRASAVMLLLIFIFMA</sequence>
<keyword evidence="2" id="KW-0472">Membrane</keyword>
<evidence type="ECO:0000256" key="2">
    <source>
        <dbReference type="SAM" id="Phobius"/>
    </source>
</evidence>
<dbReference type="EMBL" id="LUUI01000101">
    <property type="protein sequence ID" value="OAI15645.1"/>
    <property type="molecule type" value="Genomic_DNA"/>
</dbReference>
<protein>
    <recommendedName>
        <fullName evidence="5">DUF3262 domain-containing protein</fullName>
    </recommendedName>
</protein>
<keyword evidence="2" id="KW-0812">Transmembrane</keyword>
<organism evidence="3 4">
    <name type="scientific">Methylomonas lenta</name>
    <dbReference type="NCBI Taxonomy" id="980561"/>
    <lineage>
        <taxon>Bacteria</taxon>
        <taxon>Pseudomonadati</taxon>
        <taxon>Pseudomonadota</taxon>
        <taxon>Gammaproteobacteria</taxon>
        <taxon>Methylococcales</taxon>
        <taxon>Methylococcaceae</taxon>
        <taxon>Methylomonas</taxon>
    </lineage>
</organism>
<evidence type="ECO:0000256" key="1">
    <source>
        <dbReference type="SAM" id="MobiDB-lite"/>
    </source>
</evidence>
<comment type="caution">
    <text evidence="3">The sequence shown here is derived from an EMBL/GenBank/DDBJ whole genome shotgun (WGS) entry which is preliminary data.</text>
</comment>
<dbReference type="Pfam" id="PF11660">
    <property type="entry name" value="DUF3262"/>
    <property type="match status" value="1"/>
</dbReference>
<feature type="transmembrane region" description="Helical" evidence="2">
    <location>
        <begin position="257"/>
        <end position="279"/>
    </location>
</feature>
<feature type="compositionally biased region" description="Low complexity" evidence="1">
    <location>
        <begin position="194"/>
        <end position="210"/>
    </location>
</feature>